<evidence type="ECO:0000256" key="9">
    <source>
        <dbReference type="ARBA" id="ARBA00022989"/>
    </source>
</evidence>
<evidence type="ECO:0000256" key="5">
    <source>
        <dbReference type="ARBA" id="ARBA00022554"/>
    </source>
</evidence>
<protein>
    <recommendedName>
        <fullName evidence="4 12">Endopolyphosphatase</fullName>
        <ecNumber evidence="3 12">3.6.1.10</ecNumber>
    </recommendedName>
</protein>
<feature type="region of interest" description="Disordered" evidence="13">
    <location>
        <begin position="69"/>
        <end position="88"/>
    </location>
</feature>
<dbReference type="GO" id="GO:0000298">
    <property type="term" value="F:endopolyphosphatase activity"/>
    <property type="evidence" value="ECO:0007669"/>
    <property type="project" value="UniProtKB-EC"/>
</dbReference>
<evidence type="ECO:0000256" key="3">
    <source>
        <dbReference type="ARBA" id="ARBA00012459"/>
    </source>
</evidence>
<comment type="caution">
    <text evidence="16">The sequence shown here is derived from an EMBL/GenBank/DDBJ whole genome shotgun (WGS) entry which is preliminary data.</text>
</comment>
<evidence type="ECO:0000256" key="1">
    <source>
        <dbReference type="ARBA" id="ARBA00004576"/>
    </source>
</evidence>
<evidence type="ECO:0000256" key="13">
    <source>
        <dbReference type="SAM" id="MobiDB-lite"/>
    </source>
</evidence>
<comment type="subcellular location">
    <subcellularLocation>
        <location evidence="1">Vacuole membrane</location>
        <topology evidence="1">Single-pass type II membrane protein</topology>
    </subcellularLocation>
</comment>
<dbReference type="InterPro" id="IPR004843">
    <property type="entry name" value="Calcineurin-like_PHP"/>
</dbReference>
<feature type="compositionally biased region" description="Basic residues" evidence="13">
    <location>
        <begin position="74"/>
        <end position="83"/>
    </location>
</feature>
<dbReference type="PANTHER" id="PTHR10340">
    <property type="entry name" value="SPHINGOMYELIN PHOSPHODIESTERASE"/>
    <property type="match status" value="1"/>
</dbReference>
<keyword evidence="17" id="KW-1185">Reference proteome</keyword>
<evidence type="ECO:0000256" key="10">
    <source>
        <dbReference type="ARBA" id="ARBA00023136"/>
    </source>
</evidence>
<dbReference type="InterPro" id="IPR029052">
    <property type="entry name" value="Metallo-depent_PP-like"/>
</dbReference>
<keyword evidence="6" id="KW-0812">Transmembrane</keyword>
<evidence type="ECO:0000313" key="16">
    <source>
        <dbReference type="EMBL" id="KAK7695800.1"/>
    </source>
</evidence>
<dbReference type="InterPro" id="IPR041805">
    <property type="entry name" value="ASMase/PPN1_MPP"/>
</dbReference>
<evidence type="ECO:0000256" key="7">
    <source>
        <dbReference type="ARBA" id="ARBA00022801"/>
    </source>
</evidence>
<feature type="chain" id="PRO_5043799427" description="Endopolyphosphatase" evidence="14">
    <location>
        <begin position="22"/>
        <end position="586"/>
    </location>
</feature>
<dbReference type="EC" id="3.6.1.10" evidence="3 12"/>
<feature type="region of interest" description="Disordered" evidence="13">
    <location>
        <begin position="420"/>
        <end position="439"/>
    </location>
</feature>
<dbReference type="CDD" id="cd00842">
    <property type="entry name" value="MPP_ASMase"/>
    <property type="match status" value="1"/>
</dbReference>
<dbReference type="GO" id="GO:0006798">
    <property type="term" value="P:polyphosphate catabolic process"/>
    <property type="evidence" value="ECO:0007669"/>
    <property type="project" value="TreeGrafter"/>
</dbReference>
<comment type="function">
    <text evidence="12">Catalyzes the hydrolysis of inorganic polyphosphate (polyP) chains of many hundreds of phosphate residues into shorter lengths.</text>
</comment>
<dbReference type="GO" id="GO:0004309">
    <property type="term" value="F:exopolyphosphatase activity"/>
    <property type="evidence" value="ECO:0007669"/>
    <property type="project" value="TreeGrafter"/>
</dbReference>
<evidence type="ECO:0000259" key="15">
    <source>
        <dbReference type="Pfam" id="PF00149"/>
    </source>
</evidence>
<comment type="similarity">
    <text evidence="2">Belongs to the endopolyphosphatase PPN1 family.</text>
</comment>
<evidence type="ECO:0000256" key="11">
    <source>
        <dbReference type="ARBA" id="ARBA00023180"/>
    </source>
</evidence>
<dbReference type="AlphaFoldDB" id="A0AAW0GZR2"/>
<keyword evidence="9" id="KW-1133">Transmembrane helix</keyword>
<dbReference type="PANTHER" id="PTHR10340:SF55">
    <property type="entry name" value="ENDOPOLYPHOSPHATASE"/>
    <property type="match status" value="1"/>
</dbReference>
<keyword evidence="10 12" id="KW-0472">Membrane</keyword>
<dbReference type="GO" id="GO:0000324">
    <property type="term" value="C:fungal-type vacuole"/>
    <property type="evidence" value="ECO:0007669"/>
    <property type="project" value="TreeGrafter"/>
</dbReference>
<keyword evidence="11" id="KW-0325">Glycoprotein</keyword>
<evidence type="ECO:0000256" key="12">
    <source>
        <dbReference type="PIRNR" id="PIRNR027093"/>
    </source>
</evidence>
<dbReference type="Gene3D" id="3.60.21.10">
    <property type="match status" value="1"/>
</dbReference>
<evidence type="ECO:0000256" key="6">
    <source>
        <dbReference type="ARBA" id="ARBA00022692"/>
    </source>
</evidence>
<dbReference type="GO" id="GO:0008081">
    <property type="term" value="F:phosphoric diester hydrolase activity"/>
    <property type="evidence" value="ECO:0007669"/>
    <property type="project" value="TreeGrafter"/>
</dbReference>
<feature type="signal peptide" evidence="14">
    <location>
        <begin position="1"/>
        <end position="21"/>
    </location>
</feature>
<keyword evidence="7 12" id="KW-0378">Hydrolase</keyword>
<feature type="domain" description="Calcineurin-like phosphoesterase" evidence="15">
    <location>
        <begin position="51"/>
        <end position="311"/>
    </location>
</feature>
<evidence type="ECO:0000256" key="4">
    <source>
        <dbReference type="ARBA" id="ARBA00014458"/>
    </source>
</evidence>
<evidence type="ECO:0000256" key="8">
    <source>
        <dbReference type="ARBA" id="ARBA00022968"/>
    </source>
</evidence>
<name>A0AAW0GZR2_9APHY</name>
<dbReference type="GO" id="GO:0005615">
    <property type="term" value="C:extracellular space"/>
    <property type="evidence" value="ECO:0007669"/>
    <property type="project" value="TreeGrafter"/>
</dbReference>
<keyword evidence="14" id="KW-0732">Signal</keyword>
<comment type="catalytic activity">
    <reaction evidence="12">
        <text>[phosphate](n+1) + n H2O = (n+1) phosphate + n H(+)</text>
        <dbReference type="Rhea" id="RHEA:22452"/>
        <dbReference type="Rhea" id="RHEA-COMP:14280"/>
        <dbReference type="ChEBI" id="CHEBI:15377"/>
        <dbReference type="ChEBI" id="CHEBI:15378"/>
        <dbReference type="ChEBI" id="CHEBI:16838"/>
        <dbReference type="ChEBI" id="CHEBI:43474"/>
        <dbReference type="EC" id="3.6.1.10"/>
    </reaction>
</comment>
<keyword evidence="8" id="KW-0735">Signal-anchor</keyword>
<dbReference type="Proteomes" id="UP001385951">
    <property type="component" value="Unassembled WGS sequence"/>
</dbReference>
<dbReference type="GO" id="GO:0005774">
    <property type="term" value="C:vacuolar membrane"/>
    <property type="evidence" value="ECO:0007669"/>
    <property type="project" value="UniProtKB-SubCell"/>
</dbReference>
<evidence type="ECO:0000313" key="17">
    <source>
        <dbReference type="Proteomes" id="UP001385951"/>
    </source>
</evidence>
<dbReference type="SUPFAM" id="SSF56300">
    <property type="entry name" value="Metallo-dependent phosphatases"/>
    <property type="match status" value="1"/>
</dbReference>
<dbReference type="InterPro" id="IPR012358">
    <property type="entry name" value="EndopolyPtase_N1"/>
</dbReference>
<reference evidence="16 17" key="1">
    <citation type="submission" date="2022-09" db="EMBL/GenBank/DDBJ databases">
        <authorList>
            <person name="Palmer J.M."/>
        </authorList>
    </citation>
    <scope>NUCLEOTIDE SEQUENCE [LARGE SCALE GENOMIC DNA]</scope>
    <source>
        <strain evidence="16 17">DSM 7382</strain>
    </source>
</reference>
<gene>
    <name evidence="16" type="ORF">QCA50_000438</name>
</gene>
<dbReference type="Pfam" id="PF00149">
    <property type="entry name" value="Metallophos"/>
    <property type="match status" value="1"/>
</dbReference>
<organism evidence="16 17">
    <name type="scientific">Cerrena zonata</name>
    <dbReference type="NCBI Taxonomy" id="2478898"/>
    <lineage>
        <taxon>Eukaryota</taxon>
        <taxon>Fungi</taxon>
        <taxon>Dikarya</taxon>
        <taxon>Basidiomycota</taxon>
        <taxon>Agaricomycotina</taxon>
        <taxon>Agaricomycetes</taxon>
        <taxon>Polyporales</taxon>
        <taxon>Cerrenaceae</taxon>
        <taxon>Cerrena</taxon>
    </lineage>
</organism>
<dbReference type="PIRSF" id="PIRSF027093">
    <property type="entry name" value="EndopolyPtase_N1"/>
    <property type="match status" value="1"/>
</dbReference>
<dbReference type="EMBL" id="JASBNA010000001">
    <property type="protein sequence ID" value="KAK7695800.1"/>
    <property type="molecule type" value="Genomic_DNA"/>
</dbReference>
<evidence type="ECO:0000256" key="14">
    <source>
        <dbReference type="SAM" id="SignalP"/>
    </source>
</evidence>
<accession>A0AAW0GZR2</accession>
<sequence length="586" mass="66876">MLTTTIFSLLFFSGFQDAIFAAPTSEAQAQAPFSTGSELITTRPRRKLQGRFLHITDMHPDPYYRVDMSPNSACHRRKPKKEKPRAGEYGIPYGECDSPFTLTNHTLDFIDKKWSSEIDFVVWTGDSARHDNDRKLPRTTKEIYELNRAMARRMEDIFLSKGIPVIPTIGNNDIWPHNILLPGPNDITFQYSAIWRSFIPFSSYQVFQRGGYFSVDVIPGSVAAISLNTLYFYTSNKAVGGCDAKDPEDPGNLQYDWLEVQLQTFRSRGMQVWMIGHVPPSASNYYPDCHVRYVELSLRYQDTILGHLFGHMNVDHFFFLDAQAVSEDVQGESSDEADGDEGDLKKKHKDLYGTLLKSFNHMHKVSKLDHDNYAVVNVAPSVVPNPYLPSFRIFSYNISGSPYIPGDLGVTLDSIGSRGLTAHSEDSDGSPPDCLDDTEGRQNLTLEKTYKCHSSRRWNSSPNSPSRRNGLWSPLGYAQYYIPNLNETTGKRAPKFKLEYLTFEPSLLHPPEGLEASQFHYPIPLKNLPRSLRNSTVTKSKYAPYKMQDLTIPSWLKLARRLGKAKHQKLRTRFRRYMYMGLDEER</sequence>
<proteinExistence type="inferred from homology"/>
<keyword evidence="5 12" id="KW-0926">Vacuole</keyword>
<evidence type="ECO:0000256" key="2">
    <source>
        <dbReference type="ARBA" id="ARBA00010399"/>
    </source>
</evidence>